<accession>A0A192GYT5</accession>
<reference evidence="1 2" key="1">
    <citation type="submission" date="2016-03" db="EMBL/GenBank/DDBJ databases">
        <title>Pediococcus and Lactobacillus from brewery environment - whole genome sequencing and assembly.</title>
        <authorList>
            <person name="Behr J."/>
            <person name="Geissler A.J."/>
            <person name="Vogel R.F."/>
        </authorList>
    </citation>
    <scope>NUCLEOTIDE SEQUENCE [LARGE SCALE GENOMIC DNA]</scope>
    <source>
        <strain evidence="1 2">TMW 1.1989</strain>
    </source>
</reference>
<dbReference type="InterPro" id="IPR029058">
    <property type="entry name" value="AB_hydrolase_fold"/>
</dbReference>
<dbReference type="GeneID" id="42981059"/>
<dbReference type="KEGG" id="lbt:AYR52_11065"/>
<dbReference type="Proteomes" id="UP000078582">
    <property type="component" value="Chromosome"/>
</dbReference>
<dbReference type="EMBL" id="CP014873">
    <property type="protein sequence ID" value="ANK61689.1"/>
    <property type="molecule type" value="Genomic_DNA"/>
</dbReference>
<protein>
    <submittedName>
        <fullName evidence="1">Uncharacterized protein</fullName>
    </submittedName>
</protein>
<dbReference type="OrthoDB" id="503948at2"/>
<dbReference type="RefSeq" id="WP_068226050.1">
    <property type="nucleotide sequence ID" value="NZ_CP014623.1"/>
</dbReference>
<dbReference type="Pfam" id="PF06028">
    <property type="entry name" value="DUF915"/>
    <property type="match status" value="2"/>
</dbReference>
<evidence type="ECO:0000313" key="2">
    <source>
        <dbReference type="Proteomes" id="UP000078582"/>
    </source>
</evidence>
<sequence>MRKISKAIVSVLAVIFVGVLSWNVYFNQRAQVLKGVSVKQEQTATIFVPGLHGRYSFTGMIHRLNHYDIAQHALTVNVSKKGKIKVHKLAPLKDNPTIKILFSADAEPKKEAKQLVAVMQTLKRDYHIQKINLVGHSSGGNIIFDYLTATNGRPDLPTPEKFVSIATTYPNRKQQAKQLPANLKILNIAGEIDHYHSDGAVSVADDLAMGKLVEPYVASYQARTIHGNILHTFHSMLHENPDVDKLIANYLYQ</sequence>
<dbReference type="Gene3D" id="3.40.50.1820">
    <property type="entry name" value="alpha/beta hydrolase"/>
    <property type="match status" value="2"/>
</dbReference>
<evidence type="ECO:0000313" key="1">
    <source>
        <dbReference type="EMBL" id="ANK61689.1"/>
    </source>
</evidence>
<dbReference type="InterPro" id="IPR010315">
    <property type="entry name" value="DUF915_hydro-like"/>
</dbReference>
<gene>
    <name evidence="1" type="ORF">AYR53_02260</name>
</gene>
<keyword evidence="2" id="KW-1185">Reference proteome</keyword>
<proteinExistence type="predicted"/>
<dbReference type="AlphaFoldDB" id="A0A192GYT5"/>
<dbReference type="SUPFAM" id="SSF53474">
    <property type="entry name" value="alpha/beta-Hydrolases"/>
    <property type="match status" value="1"/>
</dbReference>
<name>A0A192GYT5_9LACO</name>
<organism evidence="1 2">
    <name type="scientific">Loigolactobacillus backii</name>
    <dbReference type="NCBI Taxonomy" id="375175"/>
    <lineage>
        <taxon>Bacteria</taxon>
        <taxon>Bacillati</taxon>
        <taxon>Bacillota</taxon>
        <taxon>Bacilli</taxon>
        <taxon>Lactobacillales</taxon>
        <taxon>Lactobacillaceae</taxon>
        <taxon>Loigolactobacillus</taxon>
    </lineage>
</organism>
<dbReference type="STRING" id="375175.AYR53_02260"/>